<feature type="repeat" description="TPR" evidence="2">
    <location>
        <begin position="658"/>
        <end position="691"/>
    </location>
</feature>
<dbReference type="GO" id="GO:0042279">
    <property type="term" value="F:nitrite reductase (cytochrome, ammonia-forming) activity"/>
    <property type="evidence" value="ECO:0007669"/>
    <property type="project" value="InterPro"/>
</dbReference>
<dbReference type="InterPro" id="IPR023155">
    <property type="entry name" value="Cyt_c-552/4"/>
</dbReference>
<dbReference type="OrthoDB" id="9814800at2"/>
<dbReference type="InterPro" id="IPR051829">
    <property type="entry name" value="Multiheme_Cytochr_ET"/>
</dbReference>
<feature type="domain" description="Doubled CXXCH motif" evidence="4">
    <location>
        <begin position="349"/>
        <end position="375"/>
    </location>
</feature>
<dbReference type="PANTHER" id="PTHR35038">
    <property type="entry name" value="DISSIMILATORY SULFITE REDUCTASE SIRA"/>
    <property type="match status" value="1"/>
</dbReference>
<dbReference type="Pfam" id="PF13435">
    <property type="entry name" value="Cytochrome_C554"/>
    <property type="match status" value="2"/>
</dbReference>
<dbReference type="InterPro" id="IPR019734">
    <property type="entry name" value="TPR_rpt"/>
</dbReference>
<dbReference type="SUPFAM" id="SSF48452">
    <property type="entry name" value="TPR-like"/>
    <property type="match status" value="1"/>
</dbReference>
<protein>
    <submittedName>
        <fullName evidence="6">Ammonia-forming cytochrome c nitrite reductase subunit c552</fullName>
    </submittedName>
</protein>
<keyword evidence="7" id="KW-1185">Reference proteome</keyword>
<dbReference type="InterPro" id="IPR010177">
    <property type="entry name" value="Paired_CXXCH_1"/>
</dbReference>
<dbReference type="PROSITE" id="PS50005">
    <property type="entry name" value="TPR"/>
    <property type="match status" value="1"/>
</dbReference>
<dbReference type="InterPro" id="IPR036280">
    <property type="entry name" value="Multihaem_cyt_sf"/>
</dbReference>
<dbReference type="GO" id="GO:0042597">
    <property type="term" value="C:periplasmic space"/>
    <property type="evidence" value="ECO:0007669"/>
    <property type="project" value="InterPro"/>
</dbReference>
<keyword evidence="1 3" id="KW-0732">Signal</keyword>
<sequence length="753" mass="84785">MDEVVSRLFSLLVLLTMATNASVFAQAPEAANCVNCHKEQVKQWQVSDHAKAMDHATNSSVFADFDNSTIKHFTQTAHFFKNGSKFFAKLTEGGVTTTFPITYVFGHYPLQQYLVETQTGQFQVFPFAWDTRDKKEGGQRWYPNYPSEDMAINDRLHWKQPLQNWNGMCADCHSSGLKRNFDTDTLSFNSQFDEINVSCKSCHGDVLSHTVNNNSDFEENDTELSHLSGPVDESRKKFTIKPHSLSQNEQKSLGKWLLKEGSSIASWHEKKDGEFVPASRNNSFMDTCFACHSLRSALTDGIEPQQPFLDQFSPSLLISPLYFADGQIREEVYVYGSFLQSRMYDAGVNCIDCHSPHSMKLKIEGNGLCLQCHSVDTFQGEIHSKHTQSEEANQCINCHMPSRTYMGVDARRDHSFSIPTPHISAKTDAPNACINCHDKDNAWVSKQLIQWYGRDSTLSSIEEDYVSLMHGNTFSNQAILRIAHSASLPVIKRATALTMLPSTNQPLNNKDLRHFIQSKEPLIRLAAAQAGRALPLHERMKTYVKLLDDEYRAIRIAAANNLIGSGLKSKSFSSALSELTLSNKINQWRGEGSLNQSLVEYKLGNVGQAEELLKQGIIVDPYFEASYINLAEFYRAQHKTQLEKQILLNGAENMPKSDLFNYALGMFYIRNQDKPTALTYFKKATALAPDKPQNWYVYALALDSIGETETGVSILKNAIITTPDSSLIKLGLSLSRKLGDEDSTRFFQSKIRQ</sequence>
<evidence type="ECO:0000256" key="2">
    <source>
        <dbReference type="PROSITE-ProRule" id="PRU00339"/>
    </source>
</evidence>
<proteinExistence type="predicted"/>
<accession>A0A4U0ZHD3</accession>
<gene>
    <name evidence="6" type="ORF">E5672_15130</name>
</gene>
<feature type="chain" id="PRO_5020738471" evidence="3">
    <location>
        <begin position="26"/>
        <end position="753"/>
    </location>
</feature>
<feature type="signal peptide" evidence="3">
    <location>
        <begin position="1"/>
        <end position="25"/>
    </location>
</feature>
<dbReference type="InterPro" id="IPR003321">
    <property type="entry name" value="Cyt_c552"/>
</dbReference>
<dbReference type="RefSeq" id="WP_136782955.1">
    <property type="nucleotide sequence ID" value="NZ_SWCO01000008.1"/>
</dbReference>
<dbReference type="PANTHER" id="PTHR35038:SF8">
    <property type="entry name" value="C-TYPE POLYHEME CYTOCHROME OMCC"/>
    <property type="match status" value="1"/>
</dbReference>
<dbReference type="InterPro" id="IPR011990">
    <property type="entry name" value="TPR-like_helical_dom_sf"/>
</dbReference>
<dbReference type="SUPFAM" id="SSF48695">
    <property type="entry name" value="Multiheme cytochromes"/>
    <property type="match status" value="1"/>
</dbReference>
<dbReference type="AlphaFoldDB" id="A0A4U0ZHD3"/>
<dbReference type="Proteomes" id="UP000305471">
    <property type="component" value="Unassembled WGS sequence"/>
</dbReference>
<evidence type="ECO:0000313" key="6">
    <source>
        <dbReference type="EMBL" id="TKB02430.1"/>
    </source>
</evidence>
<evidence type="ECO:0000313" key="7">
    <source>
        <dbReference type="Proteomes" id="UP000305471"/>
    </source>
</evidence>
<organism evidence="6 7">
    <name type="scientific">Alteromonas portus</name>
    <dbReference type="NCBI Taxonomy" id="2565549"/>
    <lineage>
        <taxon>Bacteria</taxon>
        <taxon>Pseudomonadati</taxon>
        <taxon>Pseudomonadota</taxon>
        <taxon>Gammaproteobacteria</taxon>
        <taxon>Alteromonadales</taxon>
        <taxon>Alteromonadaceae</taxon>
        <taxon>Alteromonas/Salinimonas group</taxon>
        <taxon>Alteromonas</taxon>
    </lineage>
</organism>
<dbReference type="Pfam" id="PF02335">
    <property type="entry name" value="Cytochrom_C552"/>
    <property type="match status" value="1"/>
</dbReference>
<feature type="domain" description="Cytochrome c-552/4" evidence="5">
    <location>
        <begin position="33"/>
        <end position="59"/>
    </location>
</feature>
<evidence type="ECO:0000259" key="4">
    <source>
        <dbReference type="Pfam" id="PF09699"/>
    </source>
</evidence>
<dbReference type="EMBL" id="SWCO01000008">
    <property type="protein sequence ID" value="TKB02430.1"/>
    <property type="molecule type" value="Genomic_DNA"/>
</dbReference>
<reference evidence="6 7" key="1">
    <citation type="submission" date="2019-04" db="EMBL/GenBank/DDBJ databases">
        <title>Alteromonas portus sp. nov., an alginate lyase-excreting marine bacterium.</title>
        <authorList>
            <person name="Huang H."/>
            <person name="Mo K."/>
            <person name="Bao S."/>
        </authorList>
    </citation>
    <scope>NUCLEOTIDE SEQUENCE [LARGE SCALE GENOMIC DNA]</scope>
    <source>
        <strain evidence="6 7">HB161718</strain>
    </source>
</reference>
<dbReference type="Pfam" id="PF09699">
    <property type="entry name" value="Paired_CXXCH_1"/>
    <property type="match status" value="1"/>
</dbReference>
<keyword evidence="2" id="KW-0802">TPR repeat</keyword>
<comment type="caution">
    <text evidence="6">The sequence shown here is derived from an EMBL/GenBank/DDBJ whole genome shotgun (WGS) entry which is preliminary data.</text>
</comment>
<dbReference type="Gene3D" id="1.25.40.10">
    <property type="entry name" value="Tetratricopeptide repeat domain"/>
    <property type="match status" value="1"/>
</dbReference>
<evidence type="ECO:0000256" key="1">
    <source>
        <dbReference type="ARBA" id="ARBA00022729"/>
    </source>
</evidence>
<evidence type="ECO:0000259" key="5">
    <source>
        <dbReference type="Pfam" id="PF13435"/>
    </source>
</evidence>
<feature type="domain" description="Cytochrome c-552/4" evidence="5">
    <location>
        <begin position="165"/>
        <end position="204"/>
    </location>
</feature>
<dbReference type="Gene3D" id="1.10.1130.10">
    <property type="entry name" value="Flavocytochrome C3, Chain A"/>
    <property type="match status" value="2"/>
</dbReference>
<evidence type="ECO:0000256" key="3">
    <source>
        <dbReference type="SAM" id="SignalP"/>
    </source>
</evidence>
<name>A0A4U0ZHD3_9ALTE</name>